<evidence type="ECO:0000259" key="10">
    <source>
        <dbReference type="Pfam" id="PF04290"/>
    </source>
</evidence>
<dbReference type="InterPro" id="IPR055348">
    <property type="entry name" value="DctQ"/>
</dbReference>
<dbReference type="GO" id="GO:0005886">
    <property type="term" value="C:plasma membrane"/>
    <property type="evidence" value="ECO:0007669"/>
    <property type="project" value="UniProtKB-SubCell"/>
</dbReference>
<evidence type="ECO:0000256" key="8">
    <source>
        <dbReference type="ARBA" id="ARBA00038436"/>
    </source>
</evidence>
<name>A0A516H1I5_9PROT</name>
<feature type="transmembrane region" description="Helical" evidence="9">
    <location>
        <begin position="134"/>
        <end position="151"/>
    </location>
</feature>
<dbReference type="PANTHER" id="PTHR35011:SF4">
    <property type="entry name" value="SLL1102 PROTEIN"/>
    <property type="match status" value="1"/>
</dbReference>
<keyword evidence="7 9" id="KW-0472">Membrane</keyword>
<evidence type="ECO:0000256" key="5">
    <source>
        <dbReference type="ARBA" id="ARBA00022692"/>
    </source>
</evidence>
<keyword evidence="3" id="KW-1003">Cell membrane</keyword>
<keyword evidence="4 9" id="KW-0997">Cell inner membrane</keyword>
<dbReference type="AlphaFoldDB" id="A0A516H1I5"/>
<accession>A0A516H1I5</accession>
<dbReference type="RefSeq" id="WP_144068619.1">
    <property type="nucleotide sequence ID" value="NZ_CP041636.1"/>
</dbReference>
<reference evidence="11 12" key="1">
    <citation type="submission" date="2019-07" db="EMBL/GenBank/DDBJ databases">
        <title>Genome sequencing for Ferrovibrio sp. K5.</title>
        <authorList>
            <person name="Park S.-J."/>
        </authorList>
    </citation>
    <scope>NUCLEOTIDE SEQUENCE [LARGE SCALE GENOMIC DNA]</scope>
    <source>
        <strain evidence="11 12">K5</strain>
    </source>
</reference>
<keyword evidence="2 9" id="KW-0813">Transport</keyword>
<dbReference type="EMBL" id="CP041636">
    <property type="protein sequence ID" value="QDO97638.1"/>
    <property type="molecule type" value="Genomic_DNA"/>
</dbReference>
<feature type="transmembrane region" description="Helical" evidence="9">
    <location>
        <begin position="21"/>
        <end position="43"/>
    </location>
</feature>
<gene>
    <name evidence="11" type="ORF">FNB15_10310</name>
</gene>
<feature type="transmembrane region" description="Helical" evidence="9">
    <location>
        <begin position="92"/>
        <end position="114"/>
    </location>
</feature>
<evidence type="ECO:0000256" key="2">
    <source>
        <dbReference type="ARBA" id="ARBA00022448"/>
    </source>
</evidence>
<comment type="function">
    <text evidence="9">Part of the tripartite ATP-independent periplasmic (TRAP) transport system.</text>
</comment>
<feature type="domain" description="Tripartite ATP-independent periplasmic transporters DctQ component" evidence="10">
    <location>
        <begin position="31"/>
        <end position="161"/>
    </location>
</feature>
<organism evidence="11 12">
    <name type="scientific">Ferrovibrio terrae</name>
    <dbReference type="NCBI Taxonomy" id="2594003"/>
    <lineage>
        <taxon>Bacteria</taxon>
        <taxon>Pseudomonadati</taxon>
        <taxon>Pseudomonadota</taxon>
        <taxon>Alphaproteobacteria</taxon>
        <taxon>Rhodospirillales</taxon>
        <taxon>Rhodospirillaceae</taxon>
        <taxon>Ferrovibrio</taxon>
    </lineage>
</organism>
<evidence type="ECO:0000313" key="12">
    <source>
        <dbReference type="Proteomes" id="UP000317496"/>
    </source>
</evidence>
<keyword evidence="12" id="KW-1185">Reference proteome</keyword>
<evidence type="ECO:0000256" key="7">
    <source>
        <dbReference type="ARBA" id="ARBA00023136"/>
    </source>
</evidence>
<keyword evidence="5 9" id="KW-0812">Transmembrane</keyword>
<dbReference type="KEGG" id="fer:FNB15_10310"/>
<comment type="subcellular location">
    <subcellularLocation>
        <location evidence="1 9">Cell inner membrane</location>
        <topology evidence="1 9">Multi-pass membrane protein</topology>
    </subcellularLocation>
</comment>
<evidence type="ECO:0000256" key="9">
    <source>
        <dbReference type="RuleBase" id="RU369079"/>
    </source>
</evidence>
<evidence type="ECO:0000256" key="4">
    <source>
        <dbReference type="ARBA" id="ARBA00022519"/>
    </source>
</evidence>
<protein>
    <recommendedName>
        <fullName evidence="9">TRAP transporter small permease protein</fullName>
    </recommendedName>
</protein>
<dbReference type="Proteomes" id="UP000317496">
    <property type="component" value="Chromosome"/>
</dbReference>
<dbReference type="GO" id="GO:0022857">
    <property type="term" value="F:transmembrane transporter activity"/>
    <property type="evidence" value="ECO:0007669"/>
    <property type="project" value="UniProtKB-UniRule"/>
</dbReference>
<dbReference type="OrthoDB" id="9794346at2"/>
<evidence type="ECO:0000256" key="6">
    <source>
        <dbReference type="ARBA" id="ARBA00022989"/>
    </source>
</evidence>
<dbReference type="PANTHER" id="PTHR35011">
    <property type="entry name" value="2,3-DIKETO-L-GULONATE TRAP TRANSPORTER SMALL PERMEASE PROTEIN YIAM"/>
    <property type="match status" value="1"/>
</dbReference>
<comment type="similarity">
    <text evidence="8 9">Belongs to the TRAP transporter small permease family.</text>
</comment>
<proteinExistence type="inferred from homology"/>
<feature type="transmembrane region" description="Helical" evidence="9">
    <location>
        <begin position="55"/>
        <end position="71"/>
    </location>
</feature>
<dbReference type="Pfam" id="PF04290">
    <property type="entry name" value="DctQ"/>
    <property type="match status" value="1"/>
</dbReference>
<sequence length="187" mass="21159">MRLLLAFSTAVDRLNDWVGRIVYWAILVAVVISAGNASVRYLFHTSSNAWLEVQWYLFSFVFMLCAGYTLLRNEHIRIDVIVSRFSEKTLTWIDIIGTVLFLLPISIIIMYLSWPALLDSFVRNEMSSDAGGLIRWPVKLLIPLGFFLLILQGLSELIKRVAFLQGLIPNPAPKKHDAHSPIEGAAE</sequence>
<keyword evidence="6 9" id="KW-1133">Transmembrane helix</keyword>
<evidence type="ECO:0000313" key="11">
    <source>
        <dbReference type="EMBL" id="QDO97638.1"/>
    </source>
</evidence>
<evidence type="ECO:0000256" key="3">
    <source>
        <dbReference type="ARBA" id="ARBA00022475"/>
    </source>
</evidence>
<dbReference type="InterPro" id="IPR007387">
    <property type="entry name" value="TRAP_DctQ"/>
</dbReference>
<comment type="subunit">
    <text evidence="9">The complex comprises the extracytoplasmic solute receptor protein and the two transmembrane proteins.</text>
</comment>
<evidence type="ECO:0000256" key="1">
    <source>
        <dbReference type="ARBA" id="ARBA00004429"/>
    </source>
</evidence>